<sequence>MSEAAQSQPGSGSAEQRSPDGEVTPGGATTTALAPQPEPKSAALDLPGPTLKVPPLIVVWMALSVGVAGLVGVVGSGSAVLAVFSILAVVMILGAQVRITAIRRQAHGLMQRGHKAFSAGNFEVANAELGALAESSGPPELRAQATYFWGLTAMRRGEHRAAKERLAAVVDSGWDKRQGLANIAPEIHAFLVIASALEGDLGEAGRRLEAGRRRNFARAPVWFVAEAFVLARGERWRELIDMLDRRSAAIEDAIVGTLMRQLDLLRALALAQLAGDRYRVADESQLLGSVLRGMKYGRFDYLASSWPVMREFMRSHAMLGPTMLAAGSAPDSGRPEPS</sequence>
<feature type="compositionally biased region" description="Polar residues" evidence="1">
    <location>
        <begin position="1"/>
        <end position="16"/>
    </location>
</feature>
<reference evidence="3 4" key="1">
    <citation type="submission" date="2007-06" db="EMBL/GenBank/DDBJ databases">
        <authorList>
            <person name="Shimkets L."/>
            <person name="Ferriera S."/>
            <person name="Johnson J."/>
            <person name="Kravitz S."/>
            <person name="Beeson K."/>
            <person name="Sutton G."/>
            <person name="Rogers Y.-H."/>
            <person name="Friedman R."/>
            <person name="Frazier M."/>
            <person name="Venter J.C."/>
        </authorList>
    </citation>
    <scope>NUCLEOTIDE SEQUENCE [LARGE SCALE GENOMIC DNA]</scope>
    <source>
        <strain evidence="3 4">SIR-1</strain>
    </source>
</reference>
<dbReference type="Proteomes" id="UP000005801">
    <property type="component" value="Unassembled WGS sequence"/>
</dbReference>
<feature type="compositionally biased region" description="Low complexity" evidence="1">
    <location>
        <begin position="25"/>
        <end position="35"/>
    </location>
</feature>
<dbReference type="EMBL" id="ABCS01000082">
    <property type="protein sequence ID" value="EDM75735.1"/>
    <property type="molecule type" value="Genomic_DNA"/>
</dbReference>
<name>A6GEG3_9BACT</name>
<dbReference type="STRING" id="391625.PPSIR1_27673"/>
<keyword evidence="2" id="KW-0472">Membrane</keyword>
<dbReference type="RefSeq" id="WP_006975103.1">
    <property type="nucleotide sequence ID" value="NZ_ABCS01000082.1"/>
</dbReference>
<organism evidence="3 4">
    <name type="scientific">Plesiocystis pacifica SIR-1</name>
    <dbReference type="NCBI Taxonomy" id="391625"/>
    <lineage>
        <taxon>Bacteria</taxon>
        <taxon>Pseudomonadati</taxon>
        <taxon>Myxococcota</taxon>
        <taxon>Polyangia</taxon>
        <taxon>Nannocystales</taxon>
        <taxon>Nannocystaceae</taxon>
        <taxon>Plesiocystis</taxon>
    </lineage>
</organism>
<evidence type="ECO:0008006" key="5">
    <source>
        <dbReference type="Google" id="ProtNLM"/>
    </source>
</evidence>
<gene>
    <name evidence="3" type="ORF">PPSIR1_27673</name>
</gene>
<evidence type="ECO:0000256" key="1">
    <source>
        <dbReference type="SAM" id="MobiDB-lite"/>
    </source>
</evidence>
<keyword evidence="4" id="KW-1185">Reference proteome</keyword>
<accession>A6GEG3</accession>
<evidence type="ECO:0000313" key="4">
    <source>
        <dbReference type="Proteomes" id="UP000005801"/>
    </source>
</evidence>
<feature type="transmembrane region" description="Helical" evidence="2">
    <location>
        <begin position="56"/>
        <end position="74"/>
    </location>
</feature>
<comment type="caution">
    <text evidence="3">The sequence shown here is derived from an EMBL/GenBank/DDBJ whole genome shotgun (WGS) entry which is preliminary data.</text>
</comment>
<keyword evidence="2" id="KW-1133">Transmembrane helix</keyword>
<evidence type="ECO:0000313" key="3">
    <source>
        <dbReference type="EMBL" id="EDM75735.1"/>
    </source>
</evidence>
<protein>
    <recommendedName>
        <fullName evidence="5">Tetratricopeptide repeat protein</fullName>
    </recommendedName>
</protein>
<evidence type="ECO:0000256" key="2">
    <source>
        <dbReference type="SAM" id="Phobius"/>
    </source>
</evidence>
<feature type="transmembrane region" description="Helical" evidence="2">
    <location>
        <begin position="80"/>
        <end position="101"/>
    </location>
</feature>
<feature type="region of interest" description="Disordered" evidence="1">
    <location>
        <begin position="1"/>
        <end position="46"/>
    </location>
</feature>
<proteinExistence type="predicted"/>
<dbReference type="AlphaFoldDB" id="A6GEG3"/>
<keyword evidence="2" id="KW-0812">Transmembrane</keyword>